<gene>
    <name evidence="1" type="ORF">TL16_g07825</name>
</gene>
<reference evidence="2" key="1">
    <citation type="journal article" date="2023" name="Commun. Biol.">
        <title>Genome analysis of Parmales, the sister group of diatoms, reveals the evolutionary specialization of diatoms from phago-mixotrophs to photoautotrophs.</title>
        <authorList>
            <person name="Ban H."/>
            <person name="Sato S."/>
            <person name="Yoshikawa S."/>
            <person name="Yamada K."/>
            <person name="Nakamura Y."/>
            <person name="Ichinomiya M."/>
            <person name="Sato N."/>
            <person name="Blanc-Mathieu R."/>
            <person name="Endo H."/>
            <person name="Kuwata A."/>
            <person name="Ogata H."/>
        </authorList>
    </citation>
    <scope>NUCLEOTIDE SEQUENCE [LARGE SCALE GENOMIC DNA]</scope>
</reference>
<accession>A0A9W7EH28</accession>
<evidence type="ECO:0000313" key="2">
    <source>
        <dbReference type="Proteomes" id="UP001162640"/>
    </source>
</evidence>
<dbReference type="Proteomes" id="UP001162640">
    <property type="component" value="Unassembled WGS sequence"/>
</dbReference>
<dbReference type="EMBL" id="BLQM01000251">
    <property type="protein sequence ID" value="GMH78497.1"/>
    <property type="molecule type" value="Genomic_DNA"/>
</dbReference>
<evidence type="ECO:0000313" key="1">
    <source>
        <dbReference type="EMBL" id="GMH78497.1"/>
    </source>
</evidence>
<proteinExistence type="predicted"/>
<organism evidence="1 2">
    <name type="scientific">Triparma laevis f. inornata</name>
    <dbReference type="NCBI Taxonomy" id="1714386"/>
    <lineage>
        <taxon>Eukaryota</taxon>
        <taxon>Sar</taxon>
        <taxon>Stramenopiles</taxon>
        <taxon>Ochrophyta</taxon>
        <taxon>Bolidophyceae</taxon>
        <taxon>Parmales</taxon>
        <taxon>Triparmaceae</taxon>
        <taxon>Triparma</taxon>
    </lineage>
</organism>
<protein>
    <submittedName>
        <fullName evidence="1">Uncharacterized protein</fullName>
    </submittedName>
</protein>
<sequence length="142" mass="15134">MAQYLDNDGNNEVDNPAVVQAMIDNGSVLIMSATSKGIEDVFEKFEQADLMNEIDGYTLQDCYGSEKKTSDAADANVPFDVSLEEVLHLITHSGYATAFPDDFAEGQGSGSMLSTLMEAAVGDCGFAHDGTATYPSCAGKYH</sequence>
<name>A0A9W7EH28_9STRA</name>
<dbReference type="AlphaFoldDB" id="A0A9W7EH28"/>
<comment type="caution">
    <text evidence="1">The sequence shown here is derived from an EMBL/GenBank/DDBJ whole genome shotgun (WGS) entry which is preliminary data.</text>
</comment>